<evidence type="ECO:0000313" key="3">
    <source>
        <dbReference type="Proteomes" id="UP000294902"/>
    </source>
</evidence>
<proteinExistence type="predicted"/>
<dbReference type="InterPro" id="IPR012341">
    <property type="entry name" value="6hp_glycosidase-like_sf"/>
</dbReference>
<name>A0A4R3MTG2_9FIRM</name>
<dbReference type="InterPro" id="IPR008928">
    <property type="entry name" value="6-hairpin_glycosidase_sf"/>
</dbReference>
<evidence type="ECO:0000256" key="1">
    <source>
        <dbReference type="ARBA" id="ARBA00022801"/>
    </source>
</evidence>
<gene>
    <name evidence="2" type="ORF">EDC18_101296</name>
</gene>
<organism evidence="2 3">
    <name type="scientific">Natranaerovirga pectinivora</name>
    <dbReference type="NCBI Taxonomy" id="682400"/>
    <lineage>
        <taxon>Bacteria</taxon>
        <taxon>Bacillati</taxon>
        <taxon>Bacillota</taxon>
        <taxon>Clostridia</taxon>
        <taxon>Lachnospirales</taxon>
        <taxon>Natranaerovirgaceae</taxon>
        <taxon>Natranaerovirga</taxon>
    </lineage>
</organism>
<sequence length="395" mass="47066">MTLLYRGQFNQTSHRTREEKDNVRLFLDYLIENSTPLNPYWNIERRRQQATEPHWNYIDGLMIKSIIEMYYITNDTNYLNFADYFIDFYINEDGTIKGYRKNEFNIDNINGGKVLFELYELTGKVKYRKAIDILYSQLIDHPRTYSGNFWHKKIYPHQVWLDGLYMAQPFYMEYERKYNHNQNTLDVYYQILNVRNKMYDEEKKLYYHGYDESRQMFWSDRETGLSESFWGRSMGWYVMALVDVLEKMDKKIYINEYNHLNRIFKEAIDGLLLYQDPSGMWYQIIDQGCRSGNYLETSASSMISYAILKGVRLNLLPNSYKEYGMKAFKGVKDNYFKVHNDKFELGGINLVAGLGGPDMRDGSYEYYLSEPVVKNEAKGVAPFLLAYTAVERLKK</sequence>
<dbReference type="GO" id="GO:0005975">
    <property type="term" value="P:carbohydrate metabolic process"/>
    <property type="evidence" value="ECO:0007669"/>
    <property type="project" value="InterPro"/>
</dbReference>
<dbReference type="InterPro" id="IPR010905">
    <property type="entry name" value="Glyco_hydro_88"/>
</dbReference>
<keyword evidence="1 2" id="KW-0378">Hydrolase</keyword>
<accession>A0A4R3MTG2</accession>
<dbReference type="Pfam" id="PF07470">
    <property type="entry name" value="Glyco_hydro_88"/>
    <property type="match status" value="1"/>
</dbReference>
<dbReference type="Proteomes" id="UP000294902">
    <property type="component" value="Unassembled WGS sequence"/>
</dbReference>
<reference evidence="2 3" key="1">
    <citation type="submission" date="2019-03" db="EMBL/GenBank/DDBJ databases">
        <title>Genomic Encyclopedia of Type Strains, Phase IV (KMG-IV): sequencing the most valuable type-strain genomes for metagenomic binning, comparative biology and taxonomic classification.</title>
        <authorList>
            <person name="Goeker M."/>
        </authorList>
    </citation>
    <scope>NUCLEOTIDE SEQUENCE [LARGE SCALE GENOMIC DNA]</scope>
    <source>
        <strain evidence="2 3">DSM 24629</strain>
    </source>
</reference>
<protein>
    <submittedName>
        <fullName evidence="2">Unsaturated rhamnogalacturonyl hydrolase</fullName>
    </submittedName>
</protein>
<dbReference type="PANTHER" id="PTHR33886">
    <property type="entry name" value="UNSATURATED RHAMNOGALACTURONAN HYDROLASE (EUROFUNG)"/>
    <property type="match status" value="1"/>
</dbReference>
<dbReference type="GO" id="GO:0016787">
    <property type="term" value="F:hydrolase activity"/>
    <property type="evidence" value="ECO:0007669"/>
    <property type="project" value="UniProtKB-KW"/>
</dbReference>
<dbReference type="InterPro" id="IPR052043">
    <property type="entry name" value="PolySaccharide_Degr_Enz"/>
</dbReference>
<dbReference type="Gene3D" id="1.50.10.10">
    <property type="match status" value="1"/>
</dbReference>
<dbReference type="EMBL" id="SMAL01000001">
    <property type="protein sequence ID" value="TCT17000.1"/>
    <property type="molecule type" value="Genomic_DNA"/>
</dbReference>
<evidence type="ECO:0000313" key="2">
    <source>
        <dbReference type="EMBL" id="TCT17000.1"/>
    </source>
</evidence>
<dbReference type="RefSeq" id="WP_132249530.1">
    <property type="nucleotide sequence ID" value="NZ_SMAL01000001.1"/>
</dbReference>
<comment type="caution">
    <text evidence="2">The sequence shown here is derived from an EMBL/GenBank/DDBJ whole genome shotgun (WGS) entry which is preliminary data.</text>
</comment>
<dbReference type="OrthoDB" id="6381507at2"/>
<dbReference type="AlphaFoldDB" id="A0A4R3MTG2"/>
<dbReference type="SUPFAM" id="SSF48208">
    <property type="entry name" value="Six-hairpin glycosidases"/>
    <property type="match status" value="1"/>
</dbReference>
<keyword evidence="3" id="KW-1185">Reference proteome</keyword>
<dbReference type="PANTHER" id="PTHR33886:SF8">
    <property type="entry name" value="UNSATURATED RHAMNOGALACTURONAN HYDROLASE (EUROFUNG)"/>
    <property type="match status" value="1"/>
</dbReference>